<sequence>MSYRVIIPKPVQKQLRELPPKVRSRLLAEIKLLADNPRPDGVKKLKGYEDMYRIRVGSYRVIYEVEDGKMLVLVVSAVHRQSAY</sequence>
<name>A0A5J4F7P4_MICAE</name>
<reference evidence="2 3" key="1">
    <citation type="journal article" date="2019" name="FEMS Microbiol. Lett.">
        <title>A novel salt-tolerant genotype illuminates the sucrose gene evolution in freshwater bloom-forming cyanobacterium Microcystis aeruginosa.</title>
        <authorList>
            <person name="Tanabe Y."/>
            <person name="Yamaguchi H."/>
            <person name="Sano T."/>
            <person name="Kawachi M."/>
        </authorList>
    </citation>
    <scope>NUCLEOTIDE SEQUENCE [LARGE SCALE GENOMIC DNA]</scope>
    <source>
        <strain evidence="2 3">NIES-4325</strain>
    </source>
</reference>
<dbReference type="InterPro" id="IPR035093">
    <property type="entry name" value="RelE/ParE_toxin_dom_sf"/>
</dbReference>
<comment type="caution">
    <text evidence="2">The sequence shown here is derived from an EMBL/GenBank/DDBJ whole genome shotgun (WGS) entry which is preliminary data.</text>
</comment>
<dbReference type="Proteomes" id="UP000376575">
    <property type="component" value="Unassembled WGS sequence"/>
</dbReference>
<evidence type="ECO:0000313" key="3">
    <source>
        <dbReference type="Proteomes" id="UP000376575"/>
    </source>
</evidence>
<dbReference type="InterPro" id="IPR007712">
    <property type="entry name" value="RelE/ParE_toxin"/>
</dbReference>
<proteinExistence type="predicted"/>
<dbReference type="AlphaFoldDB" id="A0A5J4F7P4"/>
<organism evidence="2 3">
    <name type="scientific">Microcystis aeruginosa NIES-4325</name>
    <dbReference type="NCBI Taxonomy" id="2569534"/>
    <lineage>
        <taxon>Bacteria</taxon>
        <taxon>Bacillati</taxon>
        <taxon>Cyanobacteriota</taxon>
        <taxon>Cyanophyceae</taxon>
        <taxon>Oscillatoriophycideae</taxon>
        <taxon>Chroococcales</taxon>
        <taxon>Microcystaceae</taxon>
        <taxon>Microcystis</taxon>
    </lineage>
</organism>
<dbReference type="RefSeq" id="WP_151695281.1">
    <property type="nucleotide sequence ID" value="NZ_BJKP01000007.1"/>
</dbReference>
<dbReference type="PANTHER" id="PTHR38813:SF1">
    <property type="entry name" value="TOXIN RELE1-RELATED"/>
    <property type="match status" value="1"/>
</dbReference>
<evidence type="ECO:0000313" key="2">
    <source>
        <dbReference type="EMBL" id="GEA26525.1"/>
    </source>
</evidence>
<dbReference type="SUPFAM" id="SSF143011">
    <property type="entry name" value="RelE-like"/>
    <property type="match status" value="1"/>
</dbReference>
<evidence type="ECO:0000256" key="1">
    <source>
        <dbReference type="ARBA" id="ARBA00022649"/>
    </source>
</evidence>
<dbReference type="InterPro" id="IPR052747">
    <property type="entry name" value="TA_system_RelE_toxin"/>
</dbReference>
<protein>
    <submittedName>
        <fullName evidence="2">mRNA interferase RelE</fullName>
    </submittedName>
</protein>
<dbReference type="Gene3D" id="3.30.2310.20">
    <property type="entry name" value="RelE-like"/>
    <property type="match status" value="1"/>
</dbReference>
<dbReference type="Pfam" id="PF05016">
    <property type="entry name" value="ParE_toxin"/>
    <property type="match status" value="1"/>
</dbReference>
<dbReference type="PANTHER" id="PTHR38813">
    <property type="match status" value="1"/>
</dbReference>
<keyword evidence="1" id="KW-1277">Toxin-antitoxin system</keyword>
<accession>A0A5J4F7P4</accession>
<dbReference type="EMBL" id="BJKP01000007">
    <property type="protein sequence ID" value="GEA26525.1"/>
    <property type="molecule type" value="Genomic_DNA"/>
</dbReference>
<gene>
    <name evidence="2" type="primary">relE</name>
    <name evidence="2" type="ORF">MiAbW_01078</name>
</gene>